<reference evidence="3" key="1">
    <citation type="submission" date="2023-07" db="EMBL/GenBank/DDBJ databases">
        <title>30 novel species of actinomycetes from the DSMZ collection.</title>
        <authorList>
            <person name="Nouioui I."/>
        </authorList>
    </citation>
    <scope>NUCLEOTIDE SEQUENCE [LARGE SCALE GENOMIC DNA]</scope>
    <source>
        <strain evidence="3">DSM 45834</strain>
    </source>
</reference>
<evidence type="ECO:0000256" key="1">
    <source>
        <dbReference type="SAM" id="MobiDB-lite"/>
    </source>
</evidence>
<evidence type="ECO:0008006" key="4">
    <source>
        <dbReference type="Google" id="ProtNLM"/>
    </source>
</evidence>
<evidence type="ECO:0000313" key="2">
    <source>
        <dbReference type="EMBL" id="MDT0352854.1"/>
    </source>
</evidence>
<dbReference type="RefSeq" id="WP_311559358.1">
    <property type="nucleotide sequence ID" value="NZ_JAVREJ010000022.1"/>
</dbReference>
<feature type="region of interest" description="Disordered" evidence="1">
    <location>
        <begin position="1"/>
        <end position="38"/>
    </location>
</feature>
<proteinExistence type="predicted"/>
<gene>
    <name evidence="2" type="ORF">RM445_25365</name>
</gene>
<dbReference type="EMBL" id="JAVREJ010000022">
    <property type="protein sequence ID" value="MDT0352854.1"/>
    <property type="molecule type" value="Genomic_DNA"/>
</dbReference>
<organism evidence="2 3">
    <name type="scientific">Pseudonocardia charpentierae</name>
    <dbReference type="NCBI Taxonomy" id="3075545"/>
    <lineage>
        <taxon>Bacteria</taxon>
        <taxon>Bacillati</taxon>
        <taxon>Actinomycetota</taxon>
        <taxon>Actinomycetes</taxon>
        <taxon>Pseudonocardiales</taxon>
        <taxon>Pseudonocardiaceae</taxon>
        <taxon>Pseudonocardia</taxon>
    </lineage>
</organism>
<accession>A0ABU2NJR9</accession>
<name>A0ABU2NJR9_9PSEU</name>
<sequence length="78" mass="9089">MMVNQDGTAYVGDRLPPRVLGRRDAGRGQPSPPLYNNRAQADDYAAGWYECSARPAPDALHPRWRWIRLQRIWWQIRA</sequence>
<dbReference type="Proteomes" id="UP001183202">
    <property type="component" value="Unassembled WGS sequence"/>
</dbReference>
<protein>
    <recommendedName>
        <fullName evidence="4">DUF2735 domain-containing protein</fullName>
    </recommendedName>
</protein>
<evidence type="ECO:0000313" key="3">
    <source>
        <dbReference type="Proteomes" id="UP001183202"/>
    </source>
</evidence>
<comment type="caution">
    <text evidence="2">The sequence shown here is derived from an EMBL/GenBank/DDBJ whole genome shotgun (WGS) entry which is preliminary data.</text>
</comment>
<keyword evidence="3" id="KW-1185">Reference proteome</keyword>